<protein>
    <recommendedName>
        <fullName evidence="4">DUF2567 domain-containing protein</fullName>
    </recommendedName>
</protein>
<dbReference type="Proteomes" id="UP000588112">
    <property type="component" value="Unassembled WGS sequence"/>
</dbReference>
<dbReference type="EMBL" id="JACHBR010000001">
    <property type="protein sequence ID" value="MBB5629334.1"/>
    <property type="molecule type" value="Genomic_DNA"/>
</dbReference>
<gene>
    <name evidence="2" type="ORF">BJ981_005033</name>
</gene>
<keyword evidence="1" id="KW-0472">Membrane</keyword>
<evidence type="ECO:0000256" key="1">
    <source>
        <dbReference type="SAM" id="Phobius"/>
    </source>
</evidence>
<name>A0A7W9DSP4_9ACTN</name>
<reference evidence="2 3" key="1">
    <citation type="submission" date="2020-08" db="EMBL/GenBank/DDBJ databases">
        <title>Sequencing the genomes of 1000 actinobacteria strains.</title>
        <authorList>
            <person name="Klenk H.-P."/>
        </authorList>
    </citation>
    <scope>NUCLEOTIDE SEQUENCE [LARGE SCALE GENOMIC DNA]</scope>
    <source>
        <strain evidence="2 3">DSM 45790</strain>
    </source>
</reference>
<dbReference type="RefSeq" id="WP_204070740.1">
    <property type="nucleotide sequence ID" value="NZ_BOOS01000074.1"/>
</dbReference>
<organism evidence="2 3">
    <name type="scientific">Sphaerisporangium krabiense</name>
    <dbReference type="NCBI Taxonomy" id="763782"/>
    <lineage>
        <taxon>Bacteria</taxon>
        <taxon>Bacillati</taxon>
        <taxon>Actinomycetota</taxon>
        <taxon>Actinomycetes</taxon>
        <taxon>Streptosporangiales</taxon>
        <taxon>Streptosporangiaceae</taxon>
        <taxon>Sphaerisporangium</taxon>
    </lineage>
</organism>
<sequence length="172" mass="17326">MRDFGATVGVLVVLGVVAGFTWSALAPRTPYLITRTGPQLTDPTTQSLIAADGWFAVVTGVGGLACGIVAYLVARKGRPVAMLAGLAVGGLLAGFLTLSVGMSLGDSTIRAAAAGAAAIGSRVDVLTVNANGVLLAWPLVAVAVFGIVESVDGYRESPLRKPYAGEPGTLDS</sequence>
<feature type="transmembrane region" description="Helical" evidence="1">
    <location>
        <begin position="80"/>
        <end position="100"/>
    </location>
</feature>
<evidence type="ECO:0000313" key="3">
    <source>
        <dbReference type="Proteomes" id="UP000588112"/>
    </source>
</evidence>
<keyword evidence="3" id="KW-1185">Reference proteome</keyword>
<keyword evidence="1" id="KW-0812">Transmembrane</keyword>
<comment type="caution">
    <text evidence="2">The sequence shown here is derived from an EMBL/GenBank/DDBJ whole genome shotgun (WGS) entry which is preliminary data.</text>
</comment>
<evidence type="ECO:0008006" key="4">
    <source>
        <dbReference type="Google" id="ProtNLM"/>
    </source>
</evidence>
<feature type="transmembrane region" description="Helical" evidence="1">
    <location>
        <begin position="132"/>
        <end position="151"/>
    </location>
</feature>
<keyword evidence="1" id="KW-1133">Transmembrane helix</keyword>
<accession>A0A7W9DSP4</accession>
<evidence type="ECO:0000313" key="2">
    <source>
        <dbReference type="EMBL" id="MBB5629334.1"/>
    </source>
</evidence>
<proteinExistence type="predicted"/>
<dbReference type="AlphaFoldDB" id="A0A7W9DSP4"/>
<feature type="transmembrane region" description="Helical" evidence="1">
    <location>
        <begin position="53"/>
        <end position="73"/>
    </location>
</feature>